<evidence type="ECO:0000313" key="7">
    <source>
        <dbReference type="Proteomes" id="UP001358324"/>
    </source>
</evidence>
<dbReference type="SUPFAM" id="SSF47473">
    <property type="entry name" value="EF-hand"/>
    <property type="match status" value="1"/>
</dbReference>
<evidence type="ECO:0000256" key="3">
    <source>
        <dbReference type="SAM" id="MobiDB-lite"/>
    </source>
</evidence>
<evidence type="ECO:0000256" key="4">
    <source>
        <dbReference type="SAM" id="SignalP"/>
    </source>
</evidence>
<feature type="compositionally biased region" description="Basic and acidic residues" evidence="3">
    <location>
        <begin position="82"/>
        <end position="97"/>
    </location>
</feature>
<reference evidence="6 7" key="1">
    <citation type="submission" date="2024-01" db="EMBL/GenBank/DDBJ databases">
        <title>Novel species of the genus Luteimonas isolated from rivers.</title>
        <authorList>
            <person name="Lu H."/>
        </authorList>
    </citation>
    <scope>NUCLEOTIDE SEQUENCE [LARGE SCALE GENOMIC DNA]</scope>
    <source>
        <strain evidence="6 7">SMYT11W</strain>
    </source>
</reference>
<accession>A0ABU7WAU4</accession>
<feature type="chain" id="PRO_5045569378" evidence="4">
    <location>
        <begin position="25"/>
        <end position="221"/>
    </location>
</feature>
<proteinExistence type="predicted"/>
<feature type="domain" description="EF-hand" evidence="5">
    <location>
        <begin position="162"/>
        <end position="197"/>
    </location>
</feature>
<evidence type="ECO:0000313" key="6">
    <source>
        <dbReference type="EMBL" id="MEF3081075.1"/>
    </source>
</evidence>
<organism evidence="6 7">
    <name type="scientific">Luteimonas flava</name>
    <dbReference type="NCBI Taxonomy" id="3115822"/>
    <lineage>
        <taxon>Bacteria</taxon>
        <taxon>Pseudomonadati</taxon>
        <taxon>Pseudomonadota</taxon>
        <taxon>Gammaproteobacteria</taxon>
        <taxon>Lysobacterales</taxon>
        <taxon>Lysobacteraceae</taxon>
        <taxon>Luteimonas</taxon>
    </lineage>
</organism>
<dbReference type="CDD" id="cd00051">
    <property type="entry name" value="EFh"/>
    <property type="match status" value="1"/>
</dbReference>
<dbReference type="PROSITE" id="PS50222">
    <property type="entry name" value="EF_HAND_2"/>
    <property type="match status" value="2"/>
</dbReference>
<feature type="signal peptide" evidence="4">
    <location>
        <begin position="1"/>
        <end position="24"/>
    </location>
</feature>
<dbReference type="PANTHER" id="PTHR10827:SF98">
    <property type="entry name" value="45 KDA CALCIUM-BINDING PROTEIN"/>
    <property type="match status" value="1"/>
</dbReference>
<keyword evidence="2" id="KW-0677">Repeat</keyword>
<dbReference type="RefSeq" id="WP_332076826.1">
    <property type="nucleotide sequence ID" value="NZ_JAZHBM010000001.1"/>
</dbReference>
<feature type="domain" description="EF-hand" evidence="5">
    <location>
        <begin position="132"/>
        <end position="158"/>
    </location>
</feature>
<sequence>MKTRLITTALLAALSITTIGAAAAQAPATGTQAAKPDGERHRAHGPRGHGGDRVDALARFDTDNDGRISRAEAQAGQQAMQARRDAHRAERAARGDAPHAGGVRSADARGERPQRGAGGPRSHKGFDLVANFDAIDTNSDGYLTRSELRTWHAAKSAERRAEGERRFDAKFREADLNNDGKLSRVEVSEKMPRLVERFTWLDENRDGFLSREELRPARPQR</sequence>
<feature type="region of interest" description="Disordered" evidence="3">
    <location>
        <begin position="23"/>
        <end position="124"/>
    </location>
</feature>
<dbReference type="PANTHER" id="PTHR10827">
    <property type="entry name" value="RETICULOCALBIN"/>
    <property type="match status" value="1"/>
</dbReference>
<name>A0ABU7WAU4_9GAMM</name>
<dbReference type="Proteomes" id="UP001358324">
    <property type="component" value="Unassembled WGS sequence"/>
</dbReference>
<dbReference type="EMBL" id="JAZHBM010000001">
    <property type="protein sequence ID" value="MEF3081075.1"/>
    <property type="molecule type" value="Genomic_DNA"/>
</dbReference>
<dbReference type="Pfam" id="PF13202">
    <property type="entry name" value="EF-hand_5"/>
    <property type="match status" value="4"/>
</dbReference>
<evidence type="ECO:0000256" key="1">
    <source>
        <dbReference type="ARBA" id="ARBA00022723"/>
    </source>
</evidence>
<evidence type="ECO:0000259" key="5">
    <source>
        <dbReference type="PROSITE" id="PS50222"/>
    </source>
</evidence>
<dbReference type="PROSITE" id="PS00018">
    <property type="entry name" value="EF_HAND_1"/>
    <property type="match status" value="3"/>
</dbReference>
<keyword evidence="4" id="KW-0732">Signal</keyword>
<dbReference type="SMART" id="SM00054">
    <property type="entry name" value="EFh"/>
    <property type="match status" value="3"/>
</dbReference>
<feature type="compositionally biased region" description="Low complexity" evidence="3">
    <location>
        <begin position="71"/>
        <end position="81"/>
    </location>
</feature>
<dbReference type="InterPro" id="IPR011992">
    <property type="entry name" value="EF-hand-dom_pair"/>
</dbReference>
<protein>
    <submittedName>
        <fullName evidence="6">EF-hand domain-containing protein</fullName>
    </submittedName>
</protein>
<keyword evidence="7" id="KW-1185">Reference proteome</keyword>
<keyword evidence="1" id="KW-0479">Metal-binding</keyword>
<feature type="compositionally biased region" description="Low complexity" evidence="3">
    <location>
        <begin position="23"/>
        <end position="34"/>
    </location>
</feature>
<comment type="caution">
    <text evidence="6">The sequence shown here is derived from an EMBL/GenBank/DDBJ whole genome shotgun (WGS) entry which is preliminary data.</text>
</comment>
<dbReference type="InterPro" id="IPR002048">
    <property type="entry name" value="EF_hand_dom"/>
</dbReference>
<dbReference type="Gene3D" id="1.10.238.10">
    <property type="entry name" value="EF-hand"/>
    <property type="match status" value="2"/>
</dbReference>
<evidence type="ECO:0000256" key="2">
    <source>
        <dbReference type="ARBA" id="ARBA00022737"/>
    </source>
</evidence>
<feature type="compositionally biased region" description="Basic and acidic residues" evidence="3">
    <location>
        <begin position="49"/>
        <end position="70"/>
    </location>
</feature>
<gene>
    <name evidence="6" type="ORF">V3391_02445</name>
</gene>
<dbReference type="InterPro" id="IPR018247">
    <property type="entry name" value="EF_Hand_1_Ca_BS"/>
</dbReference>